<evidence type="ECO:0000256" key="2">
    <source>
        <dbReference type="ARBA" id="ARBA00022857"/>
    </source>
</evidence>
<organism evidence="5 6">
    <name type="scientific">Planosporangium thailandense</name>
    <dbReference type="NCBI Taxonomy" id="765197"/>
    <lineage>
        <taxon>Bacteria</taxon>
        <taxon>Bacillati</taxon>
        <taxon>Actinomycetota</taxon>
        <taxon>Actinomycetes</taxon>
        <taxon>Micromonosporales</taxon>
        <taxon>Micromonosporaceae</taxon>
        <taxon>Planosporangium</taxon>
    </lineage>
</organism>
<comment type="pathway">
    <text evidence="1">Cofactor biosynthesis; riboflavin biosynthesis.</text>
</comment>
<evidence type="ECO:0000313" key="5">
    <source>
        <dbReference type="EMBL" id="NJC68437.1"/>
    </source>
</evidence>
<accession>A0ABX0XRB5</accession>
<keyword evidence="2" id="KW-0521">NADP</keyword>
<dbReference type="EMBL" id="JAATVY010000001">
    <property type="protein sequence ID" value="NJC68437.1"/>
    <property type="molecule type" value="Genomic_DNA"/>
</dbReference>
<dbReference type="InterPro" id="IPR002734">
    <property type="entry name" value="RibDG_C"/>
</dbReference>
<dbReference type="Pfam" id="PF01872">
    <property type="entry name" value="RibD_C"/>
    <property type="match status" value="1"/>
</dbReference>
<dbReference type="SUPFAM" id="SSF53597">
    <property type="entry name" value="Dihydrofolate reductase-like"/>
    <property type="match status" value="1"/>
</dbReference>
<dbReference type="RefSeq" id="WP_167923315.1">
    <property type="nucleotide sequence ID" value="NZ_JAATVY010000001.1"/>
</dbReference>
<evidence type="ECO:0000256" key="1">
    <source>
        <dbReference type="ARBA" id="ARBA00005104"/>
    </source>
</evidence>
<evidence type="ECO:0000256" key="3">
    <source>
        <dbReference type="ARBA" id="ARBA00023002"/>
    </source>
</evidence>
<dbReference type="Proteomes" id="UP000722989">
    <property type="component" value="Unassembled WGS sequence"/>
</dbReference>
<keyword evidence="3" id="KW-0560">Oxidoreductase</keyword>
<sequence>MHRIFPEPDPTPLDDATLVDLYAPADRSRRCLRVNFVTSLDGAVTLAGYSEGLSSPADKRVFDLLRMVCDALIVAAGTLRHEGYGAIVLDERARAWRRDHGLAEHMPLVAVSRSLGLGPALPALTEAPTRPYVVTCEASPPSVRKSLAEVAEVIVCGDGDVDLAAARAALHERGLTQLLCEGGPQLLGGLTAADLVDDFCLTVSPLLAGAGPGRITAGLASPAPRRLGLRHILAEDDMLLLRYAR</sequence>
<feature type="domain" description="Bacterial bifunctional deaminase-reductase C-terminal" evidence="4">
    <location>
        <begin position="32"/>
        <end position="229"/>
    </location>
</feature>
<keyword evidence="6" id="KW-1185">Reference proteome</keyword>
<dbReference type="PANTHER" id="PTHR38011:SF7">
    <property type="entry name" value="2,5-DIAMINO-6-RIBOSYLAMINO-4(3H)-PYRIMIDINONE 5'-PHOSPHATE REDUCTASE"/>
    <property type="match status" value="1"/>
</dbReference>
<comment type="caution">
    <text evidence="5">The sequence shown here is derived from an EMBL/GenBank/DDBJ whole genome shotgun (WGS) entry which is preliminary data.</text>
</comment>
<evidence type="ECO:0000313" key="6">
    <source>
        <dbReference type="Proteomes" id="UP000722989"/>
    </source>
</evidence>
<dbReference type="InterPro" id="IPR050765">
    <property type="entry name" value="Riboflavin_Biosynth_HTPR"/>
</dbReference>
<dbReference type="InterPro" id="IPR024072">
    <property type="entry name" value="DHFR-like_dom_sf"/>
</dbReference>
<reference evidence="5 6" key="1">
    <citation type="submission" date="2020-03" db="EMBL/GenBank/DDBJ databases">
        <title>WGS of the type strain of Planosporangium spp.</title>
        <authorList>
            <person name="Thawai C."/>
        </authorList>
    </citation>
    <scope>NUCLEOTIDE SEQUENCE [LARGE SCALE GENOMIC DNA]</scope>
    <source>
        <strain evidence="5 6">TBRC 5610</strain>
    </source>
</reference>
<dbReference type="Gene3D" id="3.40.430.10">
    <property type="entry name" value="Dihydrofolate Reductase, subunit A"/>
    <property type="match status" value="1"/>
</dbReference>
<proteinExistence type="predicted"/>
<dbReference type="PANTHER" id="PTHR38011">
    <property type="entry name" value="DIHYDROFOLATE REDUCTASE FAMILY PROTEIN (AFU_ORTHOLOGUE AFUA_8G06820)"/>
    <property type="match status" value="1"/>
</dbReference>
<name>A0ABX0XRB5_9ACTN</name>
<gene>
    <name evidence="5" type="ORF">HC031_01670</name>
</gene>
<protein>
    <submittedName>
        <fullName evidence="5">Pyrimidine reductase family protein</fullName>
    </submittedName>
</protein>
<evidence type="ECO:0000259" key="4">
    <source>
        <dbReference type="Pfam" id="PF01872"/>
    </source>
</evidence>